<comment type="similarity">
    <text evidence="1">Belongs to the LysR transcriptional regulatory family.</text>
</comment>
<keyword evidence="3" id="KW-0238">DNA-binding</keyword>
<dbReference type="FunFam" id="1.10.10.10:FF:000001">
    <property type="entry name" value="LysR family transcriptional regulator"/>
    <property type="match status" value="1"/>
</dbReference>
<dbReference type="AlphaFoldDB" id="A0A1H7VAX2"/>
<dbReference type="PRINTS" id="PR00039">
    <property type="entry name" value="HTHLYSR"/>
</dbReference>
<dbReference type="GO" id="GO:0003700">
    <property type="term" value="F:DNA-binding transcription factor activity"/>
    <property type="evidence" value="ECO:0007669"/>
    <property type="project" value="InterPro"/>
</dbReference>
<gene>
    <name evidence="6" type="ORF">SAMN04515666_10716</name>
</gene>
<feature type="domain" description="HTH lysR-type" evidence="5">
    <location>
        <begin position="1"/>
        <end position="58"/>
    </location>
</feature>
<evidence type="ECO:0000256" key="4">
    <source>
        <dbReference type="ARBA" id="ARBA00023163"/>
    </source>
</evidence>
<evidence type="ECO:0000256" key="2">
    <source>
        <dbReference type="ARBA" id="ARBA00023015"/>
    </source>
</evidence>
<dbReference type="PROSITE" id="PS50931">
    <property type="entry name" value="HTH_LYSR"/>
    <property type="match status" value="1"/>
</dbReference>
<evidence type="ECO:0000256" key="1">
    <source>
        <dbReference type="ARBA" id="ARBA00009437"/>
    </source>
</evidence>
<dbReference type="CDD" id="cd05466">
    <property type="entry name" value="PBP2_LTTR_substrate"/>
    <property type="match status" value="1"/>
</dbReference>
<protein>
    <submittedName>
        <fullName evidence="6">Transcriptional regulator, LysR family</fullName>
    </submittedName>
</protein>
<dbReference type="InterPro" id="IPR036388">
    <property type="entry name" value="WH-like_DNA-bd_sf"/>
</dbReference>
<dbReference type="Proteomes" id="UP000199664">
    <property type="component" value="Unassembled WGS sequence"/>
</dbReference>
<accession>A0A1H7VAX2</accession>
<dbReference type="SUPFAM" id="SSF53850">
    <property type="entry name" value="Periplasmic binding protein-like II"/>
    <property type="match status" value="1"/>
</dbReference>
<dbReference type="InterPro" id="IPR036390">
    <property type="entry name" value="WH_DNA-bd_sf"/>
</dbReference>
<dbReference type="EMBL" id="FOAN01000007">
    <property type="protein sequence ID" value="SEM06356.1"/>
    <property type="molecule type" value="Genomic_DNA"/>
</dbReference>
<evidence type="ECO:0000313" key="7">
    <source>
        <dbReference type="Proteomes" id="UP000199664"/>
    </source>
</evidence>
<dbReference type="InterPro" id="IPR005119">
    <property type="entry name" value="LysR_subst-bd"/>
</dbReference>
<dbReference type="Pfam" id="PF03466">
    <property type="entry name" value="LysR_substrate"/>
    <property type="match status" value="1"/>
</dbReference>
<sequence length="305" mass="32798">MKLRQLKNFLVIAETGSLMKAALHLGVAQPALSRDLRLLEEELATRLFHRDGRGVSLTRDGAAFQAAIAPHVAGLDAAKLALVGRRPGHAGSIRLAWTGTISIPLATPIISAFTQRFPETELHARGGSSLQIAEWVARDEIDIGIFNSERPANGALVETLALAPLFHVARANGPVPPTITFAEAAAGPLFVHSRQNALGRIVEACAREHDIPLKIYAEVDDFLAVRPMIEQGRAAAIVPRSLLSGDDSTRLAVRRVTEPELTLYFHLAVSKVKRSRPAVLSLADVIRSAVAGATEAGQFDGEFRN</sequence>
<name>A0A1H7VAX2_9HYPH</name>
<dbReference type="SUPFAM" id="SSF46785">
    <property type="entry name" value="Winged helix' DNA-binding domain"/>
    <property type="match status" value="1"/>
</dbReference>
<evidence type="ECO:0000256" key="3">
    <source>
        <dbReference type="ARBA" id="ARBA00023125"/>
    </source>
</evidence>
<dbReference type="GO" id="GO:0005829">
    <property type="term" value="C:cytosol"/>
    <property type="evidence" value="ECO:0007669"/>
    <property type="project" value="TreeGrafter"/>
</dbReference>
<dbReference type="InterPro" id="IPR050950">
    <property type="entry name" value="HTH-type_LysR_regulators"/>
</dbReference>
<keyword evidence="4" id="KW-0804">Transcription</keyword>
<organism evidence="6 7">
    <name type="scientific">Bosea lupini</name>
    <dbReference type="NCBI Taxonomy" id="1036779"/>
    <lineage>
        <taxon>Bacteria</taxon>
        <taxon>Pseudomonadati</taxon>
        <taxon>Pseudomonadota</taxon>
        <taxon>Alphaproteobacteria</taxon>
        <taxon>Hyphomicrobiales</taxon>
        <taxon>Boseaceae</taxon>
        <taxon>Bosea</taxon>
    </lineage>
</organism>
<dbReference type="Pfam" id="PF00126">
    <property type="entry name" value="HTH_1"/>
    <property type="match status" value="1"/>
</dbReference>
<dbReference type="RefSeq" id="WP_167561695.1">
    <property type="nucleotide sequence ID" value="NZ_FOAN01000007.1"/>
</dbReference>
<proteinExistence type="inferred from homology"/>
<dbReference type="STRING" id="1036779.SAMN04515666_10716"/>
<dbReference type="InterPro" id="IPR000847">
    <property type="entry name" value="LysR_HTH_N"/>
</dbReference>
<dbReference type="GO" id="GO:0003677">
    <property type="term" value="F:DNA binding"/>
    <property type="evidence" value="ECO:0007669"/>
    <property type="project" value="UniProtKB-KW"/>
</dbReference>
<keyword evidence="2" id="KW-0805">Transcription regulation</keyword>
<reference evidence="7" key="1">
    <citation type="submission" date="2016-10" db="EMBL/GenBank/DDBJ databases">
        <authorList>
            <person name="Varghese N."/>
            <person name="Submissions S."/>
        </authorList>
    </citation>
    <scope>NUCLEOTIDE SEQUENCE [LARGE SCALE GENOMIC DNA]</scope>
    <source>
        <strain evidence="7">LMG 26383,CCUG 61248,R- 45681</strain>
    </source>
</reference>
<evidence type="ECO:0000313" key="6">
    <source>
        <dbReference type="EMBL" id="SEM06356.1"/>
    </source>
</evidence>
<dbReference type="Gene3D" id="1.10.10.10">
    <property type="entry name" value="Winged helix-like DNA-binding domain superfamily/Winged helix DNA-binding domain"/>
    <property type="match status" value="1"/>
</dbReference>
<dbReference type="Gene3D" id="3.40.190.290">
    <property type="match status" value="1"/>
</dbReference>
<keyword evidence="7" id="KW-1185">Reference proteome</keyword>
<evidence type="ECO:0000259" key="5">
    <source>
        <dbReference type="PROSITE" id="PS50931"/>
    </source>
</evidence>
<dbReference type="PANTHER" id="PTHR30419">
    <property type="entry name" value="HTH-TYPE TRANSCRIPTIONAL REGULATOR YBHD"/>
    <property type="match status" value="1"/>
</dbReference>